<organism evidence="2 3">
    <name type="scientific">Caenorhabditis angaria</name>
    <dbReference type="NCBI Taxonomy" id="860376"/>
    <lineage>
        <taxon>Eukaryota</taxon>
        <taxon>Metazoa</taxon>
        <taxon>Ecdysozoa</taxon>
        <taxon>Nematoda</taxon>
        <taxon>Chromadorea</taxon>
        <taxon>Rhabditida</taxon>
        <taxon>Rhabditina</taxon>
        <taxon>Rhabditomorpha</taxon>
        <taxon>Rhabditoidea</taxon>
        <taxon>Rhabditidae</taxon>
        <taxon>Peloderinae</taxon>
        <taxon>Caenorhabditis</taxon>
    </lineage>
</organism>
<protein>
    <submittedName>
        <fullName evidence="2">Uncharacterized protein</fullName>
    </submittedName>
</protein>
<keyword evidence="3" id="KW-1185">Reference proteome</keyword>
<feature type="compositionally biased region" description="Polar residues" evidence="1">
    <location>
        <begin position="7"/>
        <end position="18"/>
    </location>
</feature>
<dbReference type="AlphaFoldDB" id="A0A9P1IZ93"/>
<proteinExistence type="predicted"/>
<dbReference type="OrthoDB" id="5826491at2759"/>
<evidence type="ECO:0000256" key="1">
    <source>
        <dbReference type="SAM" id="MobiDB-lite"/>
    </source>
</evidence>
<feature type="region of interest" description="Disordered" evidence="1">
    <location>
        <begin position="1"/>
        <end position="23"/>
    </location>
</feature>
<dbReference type="EMBL" id="CANHGI010000005">
    <property type="protein sequence ID" value="CAI5452143.1"/>
    <property type="molecule type" value="Genomic_DNA"/>
</dbReference>
<gene>
    <name evidence="2" type="ORF">CAMP_LOCUS14780</name>
</gene>
<evidence type="ECO:0000313" key="3">
    <source>
        <dbReference type="Proteomes" id="UP001152747"/>
    </source>
</evidence>
<reference evidence="2" key="1">
    <citation type="submission" date="2022-11" db="EMBL/GenBank/DDBJ databases">
        <authorList>
            <person name="Kikuchi T."/>
        </authorList>
    </citation>
    <scope>NUCLEOTIDE SEQUENCE</scope>
    <source>
        <strain evidence="2">PS1010</strain>
    </source>
</reference>
<name>A0A9P1IZ93_9PELO</name>
<evidence type="ECO:0000313" key="2">
    <source>
        <dbReference type="EMBL" id="CAI5452143.1"/>
    </source>
</evidence>
<comment type="caution">
    <text evidence="2">The sequence shown here is derived from an EMBL/GenBank/DDBJ whole genome shotgun (WGS) entry which is preliminary data.</text>
</comment>
<accession>A0A9P1IZ93</accession>
<dbReference type="Proteomes" id="UP001152747">
    <property type="component" value="Unassembled WGS sequence"/>
</dbReference>
<sequence length="677" mass="77063">MDHFLDQQHQPSTSTAQNESEKPATVFEYVDENGQTVLIEASSSSIYVDEEGNTVIYTDLDGQEVVQEEIVEIEETPRKTNKNPIGYPKSTVLLTNQCLEAKRASLIAKSGSAKRKPEKETEQNILSTENVSVLNKNLPGMKNMFKVMAESAMSKVNLKTAGIPEELRKELPKAEERIELDDDRAGTPPCLEKEIDEIESIEYFADHPIYSKSVIDFKMACEILIGSKDVPSNRLCKSVPNEFKGTGTFVIDLEDGRGWEYNKRNTHLNDNNGRWATAQGKVRYYKENQQNNLVRADNGKGELNDWAMGVYTYKVILRKYDNEDTRRSIESGQGMFQKKIYSATLANGENVNKIIITYSWIGGKSWNYLEKPRKVWGNNVGLPQVASAFFEGFTLYSHEVIDFNQVAAILLGGLIVEQNKVCSAIPLGYRQTGTFVIDMKRMKYGHLELRKDDNGLWGKPSGQNRFYKFAENGDAVRVDKGGKLTDDIDYDVKLSCKRYEHPQVDKKFVRKIYVAKGKDESLTFDGSPELGIIVYYWKGDPIPFTPIYKQNDVCDPRKNIVGDEDDDEFVVTESASDIIQPRKRARIEDASQSVETVGEVHDDFRNVKLELLRREIENQDRFSSILDRADNILSRLEQRFPHEEHVIVEGTPIYHNIEGEEVVIEQFSDSFLEHSDS</sequence>